<keyword evidence="1" id="KW-0472">Membrane</keyword>
<feature type="transmembrane region" description="Helical" evidence="1">
    <location>
        <begin position="196"/>
        <end position="224"/>
    </location>
</feature>
<gene>
    <name evidence="2" type="ORF">PYW07_005121</name>
</gene>
<sequence length="305" mass="35402">MHSSSYYSNWNLTENAVLFIISVIVTVLTLLTFLYGVTSWCIKEKFRTFKNFVFLNAVFTNLLLTLLSLAVFFIQLNFGSYIYYMSVTEYISTVKFHWLIIIGYIFYDDIVKIFKEPVQNLYLKSNIFGWGISLILSAIFTYLNMYFGYYWAPVIIRIIVAFGNRFIPVVINGFLYTKVVYSLWHSFHSSANKQSICRSLCIASLIFTLINVLLSYDLILIMLIEYHRNISQILNITSALYILAVDVYFIYLSRHHITGELYNKNINSVDQKQCLNDDMQGKNTLQPTSQLSALDDVKFKNLPGV</sequence>
<feature type="transmembrane region" description="Helical" evidence="1">
    <location>
        <begin position="53"/>
        <end position="75"/>
    </location>
</feature>
<dbReference type="AlphaFoldDB" id="A0AAD7YDT7"/>
<keyword evidence="1" id="KW-1133">Transmembrane helix</keyword>
<feature type="transmembrane region" description="Helical" evidence="1">
    <location>
        <begin position="154"/>
        <end position="175"/>
    </location>
</feature>
<name>A0AAD7YDT7_MYTSE</name>
<evidence type="ECO:0000256" key="1">
    <source>
        <dbReference type="SAM" id="Phobius"/>
    </source>
</evidence>
<organism evidence="2 3">
    <name type="scientific">Mythimna separata</name>
    <name type="common">Oriental armyworm</name>
    <name type="synonym">Pseudaletia separata</name>
    <dbReference type="NCBI Taxonomy" id="271217"/>
    <lineage>
        <taxon>Eukaryota</taxon>
        <taxon>Metazoa</taxon>
        <taxon>Ecdysozoa</taxon>
        <taxon>Arthropoda</taxon>
        <taxon>Hexapoda</taxon>
        <taxon>Insecta</taxon>
        <taxon>Pterygota</taxon>
        <taxon>Neoptera</taxon>
        <taxon>Endopterygota</taxon>
        <taxon>Lepidoptera</taxon>
        <taxon>Glossata</taxon>
        <taxon>Ditrysia</taxon>
        <taxon>Noctuoidea</taxon>
        <taxon>Noctuidae</taxon>
        <taxon>Noctuinae</taxon>
        <taxon>Hadenini</taxon>
        <taxon>Mythimna</taxon>
    </lineage>
</organism>
<keyword evidence="3" id="KW-1185">Reference proteome</keyword>
<feature type="transmembrane region" description="Helical" evidence="1">
    <location>
        <begin position="230"/>
        <end position="251"/>
    </location>
</feature>
<dbReference type="EMBL" id="JARGEI010000021">
    <property type="protein sequence ID" value="KAJ8712279.1"/>
    <property type="molecule type" value="Genomic_DNA"/>
</dbReference>
<feature type="transmembrane region" description="Helical" evidence="1">
    <location>
        <begin position="127"/>
        <end position="148"/>
    </location>
</feature>
<comment type="caution">
    <text evidence="2">The sequence shown here is derived from an EMBL/GenBank/DDBJ whole genome shotgun (WGS) entry which is preliminary data.</text>
</comment>
<reference evidence="2" key="1">
    <citation type="submission" date="2023-03" db="EMBL/GenBank/DDBJ databases">
        <title>Chromosome-level genomes of two armyworms, Mythimna separata and Mythimna loreyi, provide insights into the biosynthesis and reception of sex pheromones.</title>
        <authorList>
            <person name="Zhao H."/>
        </authorList>
    </citation>
    <scope>NUCLEOTIDE SEQUENCE</scope>
    <source>
        <strain evidence="2">BeijingLab</strain>
        <tissue evidence="2">Pupa</tissue>
    </source>
</reference>
<feature type="transmembrane region" description="Helical" evidence="1">
    <location>
        <begin position="81"/>
        <end position="107"/>
    </location>
</feature>
<proteinExistence type="predicted"/>
<evidence type="ECO:0000313" key="3">
    <source>
        <dbReference type="Proteomes" id="UP001231518"/>
    </source>
</evidence>
<keyword evidence="1" id="KW-0812">Transmembrane</keyword>
<accession>A0AAD7YDT7</accession>
<protein>
    <submittedName>
        <fullName evidence="2">Uncharacterized protein</fullName>
    </submittedName>
</protein>
<evidence type="ECO:0000313" key="2">
    <source>
        <dbReference type="EMBL" id="KAJ8712279.1"/>
    </source>
</evidence>
<feature type="transmembrane region" description="Helical" evidence="1">
    <location>
        <begin position="16"/>
        <end position="41"/>
    </location>
</feature>
<dbReference type="Proteomes" id="UP001231518">
    <property type="component" value="Chromosome 17"/>
</dbReference>